<protein>
    <recommendedName>
        <fullName evidence="6">Regulator of G-protein signaling 3</fullName>
    </recommendedName>
</protein>
<dbReference type="SUPFAM" id="SSF48097">
    <property type="entry name" value="Regulator of G-protein signaling, RGS"/>
    <property type="match status" value="1"/>
</dbReference>
<dbReference type="PRINTS" id="PR01301">
    <property type="entry name" value="RGSPROTEIN"/>
</dbReference>
<feature type="region of interest" description="Disordered" evidence="1">
    <location>
        <begin position="367"/>
        <end position="395"/>
    </location>
</feature>
<dbReference type="Pfam" id="PF00615">
    <property type="entry name" value="RGS"/>
    <property type="match status" value="1"/>
</dbReference>
<comment type="caution">
    <text evidence="4">The sequence shown here is derived from an EMBL/GenBank/DDBJ whole genome shotgun (WGS) entry which is preliminary data.</text>
</comment>
<evidence type="ECO:0000313" key="5">
    <source>
        <dbReference type="Proteomes" id="UP001642483"/>
    </source>
</evidence>
<accession>A0ABP0F8W5</accession>
<feature type="compositionally biased region" description="Low complexity" evidence="1">
    <location>
        <begin position="589"/>
        <end position="604"/>
    </location>
</feature>
<dbReference type="InterPro" id="IPR035892">
    <property type="entry name" value="C2_domain_sf"/>
</dbReference>
<feature type="domain" description="C2" evidence="2">
    <location>
        <begin position="197"/>
        <end position="327"/>
    </location>
</feature>
<dbReference type="InterPro" id="IPR000008">
    <property type="entry name" value="C2_dom"/>
</dbReference>
<name>A0ABP0F8W5_CLALP</name>
<dbReference type="SMART" id="SM00315">
    <property type="entry name" value="RGS"/>
    <property type="match status" value="1"/>
</dbReference>
<dbReference type="PROSITE" id="PS50004">
    <property type="entry name" value="C2"/>
    <property type="match status" value="1"/>
</dbReference>
<dbReference type="InterPro" id="IPR036305">
    <property type="entry name" value="RGS_sf"/>
</dbReference>
<feature type="region of interest" description="Disordered" evidence="1">
    <location>
        <begin position="108"/>
        <end position="128"/>
    </location>
</feature>
<organism evidence="4 5">
    <name type="scientific">Clavelina lepadiformis</name>
    <name type="common">Light-bulb sea squirt</name>
    <name type="synonym">Ascidia lepadiformis</name>
    <dbReference type="NCBI Taxonomy" id="159417"/>
    <lineage>
        <taxon>Eukaryota</taxon>
        <taxon>Metazoa</taxon>
        <taxon>Chordata</taxon>
        <taxon>Tunicata</taxon>
        <taxon>Ascidiacea</taxon>
        <taxon>Aplousobranchia</taxon>
        <taxon>Clavelinidae</taxon>
        <taxon>Clavelina</taxon>
    </lineage>
</organism>
<sequence length="908" mass="103666">MIETKPLVDVTNQNDKENVFAQKSNRKSFIRNRRIKSRRPLPRSLRVKTLNKIFAQEKTETKPTDTELLAAARNAAWKRYMNGSSTSSYTSEDDEVLDRKMMYSPTYDRWNSSDISSDSEDDSDDMYSSNARCGRTLRYMREATSASKKSGFQSRKFRKVRSVVLSPDDKYVNSDIRRSSNKKEIFPRAGASTPYDRAGVIAEKSQLQLVICASVRKLTITILGLKSLPQPATADEYFPRQVYVRLSLSPDNEDKIRYKTTPCLVVGDSANLHETFTFEISRRNVNRRLLISTWSSGEGKERPAFIGCMSFGLRTILNSQEVVQGWYYLLREALGRKKHLKVKAAHNEHLRRCHVSPARTPSCVHNHVYEDDKNLSQRRSSNRSENSDSSLTSKDCHQGKYQCKKCCSEEDQNSYDQHRDERRLSKLRKRRRVTFGIYQENNPENMRPVGVSLSSTSDEIQKENLQVDVVISHPVFQHRMGQALEKKSSEVNGVTIRKPGSKTPTGRRHLRRKTYSASELLLSRLSYCTNNDDDVFIDDEVALKKFHFTNRDKDSKKDLLEKQKFSECSSKKNLSVEFSASRSDHQISSLVSVSSDSKDSSCTSAKEESHLFEQSRVVSPEDNESPTNTDASHEKNTSAHSAFGDESIHIAKDYGMTSSSKDYSRSFYGNTSKPREDGSQTIEQLLQHADDICENTGKVNAFCNTENIPEKSKLAPICSIKTWLQRKTQDGDIKPLQRSKSLYRPKSKSCENENTTKLRRSSSIYRPKKRNAPLNYGKCNTLLDLLQSKGGISAFRAFLCKEYSEENLDFWLDCEAFKQLKGSKQRKMAIKIYGRYFETNSPNEINIDAAARNKTESHLENPTTDMFDEAQGKIFLLMETDSFKRFLKKEKNNSSSNTINAPAPTKCV</sequence>
<dbReference type="Gene3D" id="2.60.40.150">
    <property type="entry name" value="C2 domain"/>
    <property type="match status" value="1"/>
</dbReference>
<proteinExistence type="predicted"/>
<dbReference type="PROSITE" id="PS50132">
    <property type="entry name" value="RGS"/>
    <property type="match status" value="1"/>
</dbReference>
<evidence type="ECO:0000259" key="3">
    <source>
        <dbReference type="PROSITE" id="PS50132"/>
    </source>
</evidence>
<evidence type="ECO:0000313" key="4">
    <source>
        <dbReference type="EMBL" id="CAK8674880.1"/>
    </source>
</evidence>
<keyword evidence="5" id="KW-1185">Reference proteome</keyword>
<gene>
    <name evidence="4" type="ORF">CVLEPA_LOCUS4533</name>
</gene>
<evidence type="ECO:0000259" key="2">
    <source>
        <dbReference type="PROSITE" id="PS50004"/>
    </source>
</evidence>
<reference evidence="4 5" key="1">
    <citation type="submission" date="2024-02" db="EMBL/GenBank/DDBJ databases">
        <authorList>
            <person name="Daric V."/>
            <person name="Darras S."/>
        </authorList>
    </citation>
    <scope>NUCLEOTIDE SEQUENCE [LARGE SCALE GENOMIC DNA]</scope>
</reference>
<feature type="compositionally biased region" description="Low complexity" evidence="1">
    <location>
        <begin position="377"/>
        <end position="393"/>
    </location>
</feature>
<feature type="region of interest" description="Disordered" evidence="1">
    <location>
        <begin position="589"/>
        <end position="644"/>
    </location>
</feature>
<dbReference type="InterPro" id="IPR044926">
    <property type="entry name" value="RGS_subdomain_2"/>
</dbReference>
<dbReference type="InterPro" id="IPR016137">
    <property type="entry name" value="RGS"/>
</dbReference>
<evidence type="ECO:0008006" key="6">
    <source>
        <dbReference type="Google" id="ProtNLM"/>
    </source>
</evidence>
<dbReference type="SUPFAM" id="SSF49562">
    <property type="entry name" value="C2 domain (Calcium/lipid-binding domain, CaLB)"/>
    <property type="match status" value="1"/>
</dbReference>
<dbReference type="PANTHER" id="PTHR46848">
    <property type="entry name" value="REGULATOR OF G-PROTEIN SIGNALING 3"/>
    <property type="match status" value="1"/>
</dbReference>
<dbReference type="Proteomes" id="UP001642483">
    <property type="component" value="Unassembled WGS sequence"/>
</dbReference>
<dbReference type="PANTHER" id="PTHR46848:SF1">
    <property type="entry name" value="REGULATOR OF G-PROTEIN SIGNALING 3"/>
    <property type="match status" value="1"/>
</dbReference>
<evidence type="ECO:0000256" key="1">
    <source>
        <dbReference type="SAM" id="MobiDB-lite"/>
    </source>
</evidence>
<dbReference type="Gene3D" id="1.10.167.10">
    <property type="entry name" value="Regulator of G-protein Signalling 4, domain 2"/>
    <property type="match status" value="1"/>
</dbReference>
<feature type="region of interest" description="Disordered" evidence="1">
    <location>
        <begin position="658"/>
        <end position="677"/>
    </location>
</feature>
<dbReference type="EMBL" id="CAWYQH010000013">
    <property type="protein sequence ID" value="CAK8674880.1"/>
    <property type="molecule type" value="Genomic_DNA"/>
</dbReference>
<feature type="compositionally biased region" description="Polar residues" evidence="1">
    <location>
        <begin position="658"/>
        <end position="672"/>
    </location>
</feature>
<feature type="domain" description="RGS" evidence="3">
    <location>
        <begin position="781"/>
        <end position="888"/>
    </location>
</feature>